<organism evidence="3 4">
    <name type="scientific">Adineta steineri</name>
    <dbReference type="NCBI Taxonomy" id="433720"/>
    <lineage>
        <taxon>Eukaryota</taxon>
        <taxon>Metazoa</taxon>
        <taxon>Spiralia</taxon>
        <taxon>Gnathifera</taxon>
        <taxon>Rotifera</taxon>
        <taxon>Eurotatoria</taxon>
        <taxon>Bdelloidea</taxon>
        <taxon>Adinetida</taxon>
        <taxon>Adinetidae</taxon>
        <taxon>Adineta</taxon>
    </lineage>
</organism>
<reference evidence="3" key="1">
    <citation type="submission" date="2021-02" db="EMBL/GenBank/DDBJ databases">
        <authorList>
            <person name="Nowell W R."/>
        </authorList>
    </citation>
    <scope>NUCLEOTIDE SEQUENCE</scope>
</reference>
<comment type="caution">
    <text evidence="3">The sequence shown here is derived from an EMBL/GenBank/DDBJ whole genome shotgun (WGS) entry which is preliminary data.</text>
</comment>
<dbReference type="Proteomes" id="UP000663877">
    <property type="component" value="Unassembled WGS sequence"/>
</dbReference>
<protein>
    <submittedName>
        <fullName evidence="3">Uncharacterized protein</fullName>
    </submittedName>
</protein>
<dbReference type="EMBL" id="CAJNOI010000811">
    <property type="protein sequence ID" value="CAF1348933.1"/>
    <property type="molecule type" value="Genomic_DNA"/>
</dbReference>
<dbReference type="EMBL" id="CAJNOM010001164">
    <property type="protein sequence ID" value="CAF1595943.1"/>
    <property type="molecule type" value="Genomic_DNA"/>
</dbReference>
<gene>
    <name evidence="2" type="ORF">BJG266_LOCUS34844</name>
    <name evidence="3" type="ORF">QVE165_LOCUS51897</name>
</gene>
<dbReference type="OrthoDB" id="10046138at2759"/>
<evidence type="ECO:0000313" key="4">
    <source>
        <dbReference type="Proteomes" id="UP000663832"/>
    </source>
</evidence>
<dbReference type="AlphaFoldDB" id="A0A816AD91"/>
<keyword evidence="4" id="KW-1185">Reference proteome</keyword>
<sequence length="469" mass="55475">MAEFNNNSSTTSDQEDSTDTQQFDYLNQFDDIHTDYTLNNNDITELMEDIDFDNVYSMEQETNEYETDQFNIMHNTDDDDDDDDNGTTDKSVTLNPAEEQTISEKLNQLSTTIVNTKKSMALKYMKDEIEKIPDYLMKRNKVFKQMIYETLSTRSIPTSTNNMEDLRKIAILIYKIMVIQTYQLLWAAYLKSGMGQLIIPSKTQRSYSTILPIWPKEIKILFQSDKHKNENETYFNFINGQLHELDDQLKRNQKELNIKANHFQDYTLSIQKIIETYIEQHLHCLRMEIEHKIELVQYDYHIHVLKLEFLRQKPNTFQKQLMQELCHSKYEQETTEQEVSLLKQQVTYYSSSSQSFECSPIAHNPLIDSIQNPDIRQQLFQQYKDVAKQSRANIFALYMKTAEEQRDEYRNKHEINLKKMWDAYNSTSDNDKISSTMLNLMHQRCMKISGRIKSIYKLKAQSIVSNSKS</sequence>
<evidence type="ECO:0000313" key="2">
    <source>
        <dbReference type="EMBL" id="CAF1348933.1"/>
    </source>
</evidence>
<evidence type="ECO:0000256" key="1">
    <source>
        <dbReference type="SAM" id="MobiDB-lite"/>
    </source>
</evidence>
<accession>A0A816AD91</accession>
<dbReference type="Proteomes" id="UP000663832">
    <property type="component" value="Unassembled WGS sequence"/>
</dbReference>
<feature type="compositionally biased region" description="Acidic residues" evidence="1">
    <location>
        <begin position="77"/>
        <end position="86"/>
    </location>
</feature>
<name>A0A816AD91_9BILA</name>
<feature type="region of interest" description="Disordered" evidence="1">
    <location>
        <begin position="72"/>
        <end position="92"/>
    </location>
</feature>
<evidence type="ECO:0000313" key="3">
    <source>
        <dbReference type="EMBL" id="CAF1595943.1"/>
    </source>
</evidence>
<proteinExistence type="predicted"/>